<dbReference type="SUPFAM" id="SSF51905">
    <property type="entry name" value="FAD/NAD(P)-binding domain"/>
    <property type="match status" value="1"/>
</dbReference>
<dbReference type="EMBL" id="LR796235">
    <property type="protein sequence ID" value="CAB4130324.1"/>
    <property type="molecule type" value="Genomic_DNA"/>
</dbReference>
<dbReference type="Pfam" id="PF01266">
    <property type="entry name" value="DAO"/>
    <property type="match status" value="1"/>
</dbReference>
<name>A0A6J5L7C6_9CAUD</name>
<accession>A0A6J5L7C6</accession>
<protein>
    <submittedName>
        <fullName evidence="2">FAD dependent oxidoreductase</fullName>
    </submittedName>
</protein>
<evidence type="ECO:0000313" key="2">
    <source>
        <dbReference type="EMBL" id="CAB4130324.1"/>
    </source>
</evidence>
<proteinExistence type="predicted"/>
<organism evidence="2">
    <name type="scientific">uncultured Caudovirales phage</name>
    <dbReference type="NCBI Taxonomy" id="2100421"/>
    <lineage>
        <taxon>Viruses</taxon>
        <taxon>Duplodnaviria</taxon>
        <taxon>Heunggongvirae</taxon>
        <taxon>Uroviricota</taxon>
        <taxon>Caudoviricetes</taxon>
        <taxon>Peduoviridae</taxon>
        <taxon>Maltschvirus</taxon>
        <taxon>Maltschvirus maltsch</taxon>
    </lineage>
</organism>
<reference evidence="2" key="1">
    <citation type="submission" date="2020-04" db="EMBL/GenBank/DDBJ databases">
        <authorList>
            <person name="Chiriac C."/>
            <person name="Salcher M."/>
            <person name="Ghai R."/>
            <person name="Kavagutti S V."/>
        </authorList>
    </citation>
    <scope>NUCLEOTIDE SEQUENCE</scope>
</reference>
<dbReference type="Gene3D" id="3.50.50.60">
    <property type="entry name" value="FAD/NAD(P)-binding domain"/>
    <property type="match status" value="1"/>
</dbReference>
<evidence type="ECO:0000259" key="1">
    <source>
        <dbReference type="Pfam" id="PF01266"/>
    </source>
</evidence>
<dbReference type="InterPro" id="IPR036188">
    <property type="entry name" value="FAD/NAD-bd_sf"/>
</dbReference>
<sequence>MGNKKIIVIGAGIFGVTIALTLDNENFDVTLVEKDNKILNNASMCNHNRLHYGFHYPRSLETAKQSLDGFEIFKSKFENCILNEFKNYYLIDKNSKVSKSQYNFFCNEIGVEFVESYPYDMINNDTIDYSILTKEPVFDYSSIENTLNNNLKNSNVKLILNNEINNFSELSEFDIIINTTYHQINKINNILNVEKINLKFQDVVIPIFEININKIGLTVMDGDFCSVMPKGFEKNTFLLYHVKNSVLKESVGIYPPSEWLQNDENINDNINSIYLESSKYFPFLNDCKKIGFWRTIRALPINNDDGRLSTFTHNIIGGKEIFSVLSGKITTCWLIAEKIKNTLKK</sequence>
<feature type="domain" description="FAD dependent oxidoreductase" evidence="1">
    <location>
        <begin position="5"/>
        <end position="73"/>
    </location>
</feature>
<dbReference type="InterPro" id="IPR006076">
    <property type="entry name" value="FAD-dep_OxRdtase"/>
</dbReference>
<gene>
    <name evidence="2" type="ORF">UFOVP117_367</name>
</gene>